<proteinExistence type="predicted"/>
<accession>A0A9P7C2L8</accession>
<dbReference type="EMBL" id="JAANIU010009967">
    <property type="protein sequence ID" value="KAG1532361.1"/>
    <property type="molecule type" value="Genomic_DNA"/>
</dbReference>
<evidence type="ECO:0000256" key="1">
    <source>
        <dbReference type="SAM" id="MobiDB-lite"/>
    </source>
</evidence>
<gene>
    <name evidence="2" type="ORF">G6F50_016245</name>
</gene>
<sequence>MEREQRRVRDARHEGARVLSQSARAAARDFAAGGQPQALAGRRFRGRRRQRTLAGVFDEGAAALAGGEIALGDQPVVSQGDRNARNPELFSQRSRGRQPLPGDQGVVEHAAAHDLVDLPLQGELGFPREGPGQEIREEHFFHQVALEHWHLWLYKI</sequence>
<keyword evidence="3" id="KW-1185">Reference proteome</keyword>
<comment type="caution">
    <text evidence="2">The sequence shown here is derived from an EMBL/GenBank/DDBJ whole genome shotgun (WGS) entry which is preliminary data.</text>
</comment>
<name>A0A9P7C2L8_9FUNG</name>
<dbReference type="AlphaFoldDB" id="A0A9P7C2L8"/>
<organism evidence="2 3">
    <name type="scientific">Rhizopus delemar</name>
    <dbReference type="NCBI Taxonomy" id="936053"/>
    <lineage>
        <taxon>Eukaryota</taxon>
        <taxon>Fungi</taxon>
        <taxon>Fungi incertae sedis</taxon>
        <taxon>Mucoromycota</taxon>
        <taxon>Mucoromycotina</taxon>
        <taxon>Mucoromycetes</taxon>
        <taxon>Mucorales</taxon>
        <taxon>Mucorineae</taxon>
        <taxon>Rhizopodaceae</taxon>
        <taxon>Rhizopus</taxon>
    </lineage>
</organism>
<evidence type="ECO:0000313" key="2">
    <source>
        <dbReference type="EMBL" id="KAG1532361.1"/>
    </source>
</evidence>
<dbReference type="Proteomes" id="UP000740926">
    <property type="component" value="Unassembled WGS sequence"/>
</dbReference>
<protein>
    <submittedName>
        <fullName evidence="2">Uncharacterized protein</fullName>
    </submittedName>
</protein>
<reference evidence="2 3" key="1">
    <citation type="journal article" date="2020" name="Microb. Genom.">
        <title>Genetic diversity of clinical and environmental Mucorales isolates obtained from an investigation of mucormycosis cases among solid organ transplant recipients.</title>
        <authorList>
            <person name="Nguyen M.H."/>
            <person name="Kaul D."/>
            <person name="Muto C."/>
            <person name="Cheng S.J."/>
            <person name="Richter R.A."/>
            <person name="Bruno V.M."/>
            <person name="Liu G."/>
            <person name="Beyhan S."/>
            <person name="Sundermann A.J."/>
            <person name="Mounaud S."/>
            <person name="Pasculle A.W."/>
            <person name="Nierman W.C."/>
            <person name="Driscoll E."/>
            <person name="Cumbie R."/>
            <person name="Clancy C.J."/>
            <person name="Dupont C.L."/>
        </authorList>
    </citation>
    <scope>NUCLEOTIDE SEQUENCE [LARGE SCALE GENOMIC DNA]</scope>
    <source>
        <strain evidence="2 3">GL24</strain>
    </source>
</reference>
<evidence type="ECO:0000313" key="3">
    <source>
        <dbReference type="Proteomes" id="UP000740926"/>
    </source>
</evidence>
<feature type="region of interest" description="Disordered" evidence="1">
    <location>
        <begin position="73"/>
        <end position="103"/>
    </location>
</feature>